<dbReference type="SUPFAM" id="SSF110849">
    <property type="entry name" value="ParB/Sulfiredoxin"/>
    <property type="match status" value="1"/>
</dbReference>
<dbReference type="InterPro" id="IPR050336">
    <property type="entry name" value="Chromosome_partition/occlusion"/>
</dbReference>
<evidence type="ECO:0000313" key="5">
    <source>
        <dbReference type="Proteomes" id="UP000326678"/>
    </source>
</evidence>
<dbReference type="Pfam" id="PF02195">
    <property type="entry name" value="ParB_N"/>
    <property type="match status" value="1"/>
</dbReference>
<evidence type="ECO:0000259" key="3">
    <source>
        <dbReference type="SMART" id="SM00470"/>
    </source>
</evidence>
<keyword evidence="5" id="KW-1185">Reference proteome</keyword>
<dbReference type="InterPro" id="IPR036086">
    <property type="entry name" value="ParB/Sulfiredoxin_sf"/>
</dbReference>
<dbReference type="NCBIfam" id="TIGR00180">
    <property type="entry name" value="parB_part"/>
    <property type="match status" value="1"/>
</dbReference>
<name>A0A5P8WCL5_9NOSO</name>
<dbReference type="InterPro" id="IPR003115">
    <property type="entry name" value="ParB_N"/>
</dbReference>
<gene>
    <name evidence="4" type="ORF">GXM_07854</name>
</gene>
<protein>
    <submittedName>
        <fullName evidence="4">ParB, chromosome partitioning protein, ParB family</fullName>
    </submittedName>
</protein>
<evidence type="ECO:0000313" key="4">
    <source>
        <dbReference type="EMBL" id="QFS50360.1"/>
    </source>
</evidence>
<sequence>MAKALPQIGDKFKGAVQKTDQEQKITDLQAEVERLRASQSPELEIEIAKLREQLQTQTGEIAIDTNLIDPNLNQPRQTITQESIQAKARLLKKHGQITPVILVPQDNGRYMLLDGQLRWEAAKLLGWETIGALIVPQPQDLDQSSLLTFLGFEDLNPLDKAEAIFKEITKSIGLEINEIATTLGAVLKRLERNNQVKELTKLLIANSEEQQQGLEVLGIINEEQALFLVFLEFGLNPASVKSNLLPMLSLPEDLKKAIRYQELKGAHALALATLSSKILKISEQGAAIERIKATEQVLKQSLTVPETRHLIKGIKAKYLTSEQSESKEVKVIIQKISSGLSEITLANASREQLQSLQEILSQKLDEIGKLMG</sequence>
<dbReference type="Gene3D" id="1.10.10.2830">
    <property type="match status" value="1"/>
</dbReference>
<proteinExistence type="inferred from homology"/>
<keyword evidence="2" id="KW-0175">Coiled coil</keyword>
<dbReference type="PANTHER" id="PTHR33375:SF1">
    <property type="entry name" value="CHROMOSOME-PARTITIONING PROTEIN PARB-RELATED"/>
    <property type="match status" value="1"/>
</dbReference>
<reference evidence="4 5" key="1">
    <citation type="submission" date="2019-10" db="EMBL/GenBank/DDBJ databases">
        <title>Genomic and transcriptomic insights into the perfect genentic adaptation of a filamentous nitrogen-fixing cyanobacterium to rice fields.</title>
        <authorList>
            <person name="Chen Z."/>
        </authorList>
    </citation>
    <scope>NUCLEOTIDE SEQUENCE [LARGE SCALE GENOMIC DNA]</scope>
    <source>
        <strain evidence="4">CCNUC1</strain>
    </source>
</reference>
<dbReference type="EMBL" id="CP045227">
    <property type="protein sequence ID" value="QFS50360.1"/>
    <property type="molecule type" value="Genomic_DNA"/>
</dbReference>
<dbReference type="GO" id="GO:0007059">
    <property type="term" value="P:chromosome segregation"/>
    <property type="evidence" value="ECO:0007669"/>
    <property type="project" value="TreeGrafter"/>
</dbReference>
<comment type="similarity">
    <text evidence="1">Belongs to the ParB family.</text>
</comment>
<dbReference type="RefSeq" id="WP_152591405.1">
    <property type="nucleotide sequence ID" value="NZ_CP045227.1"/>
</dbReference>
<accession>A0A5P8WCL5</accession>
<dbReference type="GO" id="GO:0003677">
    <property type="term" value="F:DNA binding"/>
    <property type="evidence" value="ECO:0007669"/>
    <property type="project" value="InterPro"/>
</dbReference>
<dbReference type="Proteomes" id="UP000326678">
    <property type="component" value="Chromosome Gxm2"/>
</dbReference>
<dbReference type="InterPro" id="IPR004437">
    <property type="entry name" value="ParB/RepB/Spo0J"/>
</dbReference>
<feature type="coiled-coil region" evidence="2">
    <location>
        <begin position="18"/>
        <end position="60"/>
    </location>
</feature>
<organism evidence="4 5">
    <name type="scientific">Nostoc sphaeroides CCNUC1</name>
    <dbReference type="NCBI Taxonomy" id="2653204"/>
    <lineage>
        <taxon>Bacteria</taxon>
        <taxon>Bacillati</taxon>
        <taxon>Cyanobacteriota</taxon>
        <taxon>Cyanophyceae</taxon>
        <taxon>Nostocales</taxon>
        <taxon>Nostocaceae</taxon>
        <taxon>Nostoc</taxon>
    </lineage>
</organism>
<dbReference type="KEGG" id="nsh:GXM_07854"/>
<dbReference type="SMART" id="SM00470">
    <property type="entry name" value="ParB"/>
    <property type="match status" value="1"/>
</dbReference>
<evidence type="ECO:0000256" key="2">
    <source>
        <dbReference type="SAM" id="Coils"/>
    </source>
</evidence>
<evidence type="ECO:0000256" key="1">
    <source>
        <dbReference type="ARBA" id="ARBA00006295"/>
    </source>
</evidence>
<dbReference type="Gene3D" id="3.90.1530.10">
    <property type="entry name" value="Conserved hypothetical protein from pyrococcus furiosus pfu- 392566-001, ParB domain"/>
    <property type="match status" value="1"/>
</dbReference>
<feature type="domain" description="ParB-like N-terminal" evidence="3">
    <location>
        <begin position="61"/>
        <end position="150"/>
    </location>
</feature>
<dbReference type="PANTHER" id="PTHR33375">
    <property type="entry name" value="CHROMOSOME-PARTITIONING PROTEIN PARB-RELATED"/>
    <property type="match status" value="1"/>
</dbReference>
<dbReference type="GO" id="GO:0005694">
    <property type="term" value="C:chromosome"/>
    <property type="evidence" value="ECO:0007669"/>
    <property type="project" value="TreeGrafter"/>
</dbReference>
<dbReference type="AlphaFoldDB" id="A0A5P8WCL5"/>